<keyword evidence="11" id="KW-1185">Reference proteome</keyword>
<evidence type="ECO:0000256" key="6">
    <source>
        <dbReference type="ARBA" id="ARBA00023242"/>
    </source>
</evidence>
<dbReference type="SUPFAM" id="SSF54197">
    <property type="entry name" value="HIT-like"/>
    <property type="match status" value="1"/>
</dbReference>
<evidence type="ECO:0000256" key="3">
    <source>
        <dbReference type="ARBA" id="ARBA00022771"/>
    </source>
</evidence>
<dbReference type="Proteomes" id="UP001412239">
    <property type="component" value="Unassembled WGS sequence"/>
</dbReference>
<dbReference type="PROSITE" id="PS51084">
    <property type="entry name" value="HIT_2"/>
    <property type="match status" value="1"/>
</dbReference>
<evidence type="ECO:0000313" key="11">
    <source>
        <dbReference type="Proteomes" id="UP001412239"/>
    </source>
</evidence>
<dbReference type="GO" id="GO:0008270">
    <property type="term" value="F:zinc ion binding"/>
    <property type="evidence" value="ECO:0007669"/>
    <property type="project" value="UniProtKB-KW"/>
</dbReference>
<dbReference type="GO" id="GO:0003697">
    <property type="term" value="F:single-stranded DNA binding"/>
    <property type="evidence" value="ECO:0007669"/>
    <property type="project" value="TreeGrafter"/>
</dbReference>
<feature type="region of interest" description="Disordered" evidence="8">
    <location>
        <begin position="1"/>
        <end position="27"/>
    </location>
</feature>
<dbReference type="GO" id="GO:0033699">
    <property type="term" value="F:DNA 5'-adenosine monophosphate hydrolase activity"/>
    <property type="evidence" value="ECO:0007669"/>
    <property type="project" value="TreeGrafter"/>
</dbReference>
<evidence type="ECO:0000256" key="4">
    <source>
        <dbReference type="ARBA" id="ARBA00022833"/>
    </source>
</evidence>
<gene>
    <name evidence="10" type="ORF">GSTUAT00000403001</name>
</gene>
<dbReference type="GO" id="GO:0005634">
    <property type="term" value="C:nucleus"/>
    <property type="evidence" value="ECO:0007669"/>
    <property type="project" value="UniProtKB-SubCell"/>
</dbReference>
<dbReference type="PANTHER" id="PTHR12486">
    <property type="entry name" value="APRATAXIN-RELATED"/>
    <property type="match status" value="1"/>
</dbReference>
<dbReference type="InterPro" id="IPR019808">
    <property type="entry name" value="Histidine_triad_CS"/>
</dbReference>
<evidence type="ECO:0000259" key="9">
    <source>
        <dbReference type="PROSITE" id="PS51084"/>
    </source>
</evidence>
<evidence type="ECO:0000256" key="8">
    <source>
        <dbReference type="SAM" id="MobiDB-lite"/>
    </source>
</evidence>
<feature type="domain" description="HIT" evidence="9">
    <location>
        <begin position="52"/>
        <end position="178"/>
    </location>
</feature>
<reference evidence="10" key="1">
    <citation type="submission" date="2015-10" db="EMBL/GenBank/DDBJ databases">
        <authorList>
            <person name="Regsiter A."/>
            <person name="william w."/>
        </authorList>
    </citation>
    <scope>NUCLEOTIDE SEQUENCE</scope>
    <source>
        <strain evidence="10">Montdore</strain>
    </source>
</reference>
<dbReference type="GO" id="GO:0030983">
    <property type="term" value="F:mismatched DNA binding"/>
    <property type="evidence" value="ECO:0007669"/>
    <property type="project" value="TreeGrafter"/>
</dbReference>
<evidence type="ECO:0000256" key="2">
    <source>
        <dbReference type="ARBA" id="ARBA00022723"/>
    </source>
</evidence>
<keyword evidence="4" id="KW-0862">Zinc</keyword>
<accession>A0A292Q9Q7</accession>
<evidence type="ECO:0000313" key="10">
    <source>
        <dbReference type="EMBL" id="CUS15470.1"/>
    </source>
</evidence>
<sequence length="282" mass="31196">MTREEISTAPTASPRTKAVKTSRYRANSTTTTCAAPIQIPYTPRDPRDGLAPYIISPSAHPPSIVLKETPTSVFIRDAFPKALVHALLLPRDPEKTMLHPFEAFKDEGFLAQVRADAEELKGLVARELRRKICGRGTVAGGGGVNWGAEVRVGVHAGPSMNHLHVHVISREGFSDRVKKRVHYSALLPHPDPNSFNTAFFVPLDELPLRGDDPRWEHHERARLLKMDYTCWRCGRGFKNSFVGIKQHIAEEFVEWKKALLEAEGGGDRGAASSQFDASSSSV</sequence>
<dbReference type="GO" id="GO:0003725">
    <property type="term" value="F:double-stranded RNA binding"/>
    <property type="evidence" value="ECO:0007669"/>
    <property type="project" value="TreeGrafter"/>
</dbReference>
<dbReference type="AlphaFoldDB" id="A0A292Q9Q7"/>
<keyword evidence="3" id="KW-0863">Zinc-finger</keyword>
<protein>
    <recommendedName>
        <fullName evidence="9">HIT domain-containing protein</fullName>
    </recommendedName>
</protein>
<keyword evidence="5" id="KW-0238">DNA-binding</keyword>
<name>A0A292Q9Q7_9PEZI</name>
<evidence type="ECO:0000256" key="1">
    <source>
        <dbReference type="ARBA" id="ARBA00004123"/>
    </source>
</evidence>
<keyword evidence="6" id="KW-0539">Nucleus</keyword>
<feature type="short sequence motif" description="Histidine triad motif" evidence="7">
    <location>
        <begin position="162"/>
        <end position="166"/>
    </location>
</feature>
<dbReference type="Gene3D" id="3.30.428.10">
    <property type="entry name" value="HIT-like"/>
    <property type="match status" value="1"/>
</dbReference>
<keyword evidence="2" id="KW-0479">Metal-binding</keyword>
<dbReference type="GO" id="GO:1990165">
    <property type="term" value="F:single-strand break-containing DNA binding"/>
    <property type="evidence" value="ECO:0007669"/>
    <property type="project" value="TreeGrafter"/>
</dbReference>
<dbReference type="InterPro" id="IPR011146">
    <property type="entry name" value="HIT-like"/>
</dbReference>
<organism evidence="10 11">
    <name type="scientific">Tuber aestivum</name>
    <name type="common">summer truffle</name>
    <dbReference type="NCBI Taxonomy" id="59557"/>
    <lineage>
        <taxon>Eukaryota</taxon>
        <taxon>Fungi</taxon>
        <taxon>Dikarya</taxon>
        <taxon>Ascomycota</taxon>
        <taxon>Pezizomycotina</taxon>
        <taxon>Pezizomycetes</taxon>
        <taxon>Pezizales</taxon>
        <taxon>Tuberaceae</taxon>
        <taxon>Tuber</taxon>
    </lineage>
</organism>
<dbReference type="GO" id="GO:0000012">
    <property type="term" value="P:single strand break repair"/>
    <property type="evidence" value="ECO:0007669"/>
    <property type="project" value="TreeGrafter"/>
</dbReference>
<dbReference type="EMBL" id="LN890946">
    <property type="protein sequence ID" value="CUS15470.1"/>
    <property type="molecule type" value="Genomic_DNA"/>
</dbReference>
<evidence type="ECO:0000256" key="5">
    <source>
        <dbReference type="ARBA" id="ARBA00023125"/>
    </source>
</evidence>
<dbReference type="InterPro" id="IPR036265">
    <property type="entry name" value="HIT-like_sf"/>
</dbReference>
<dbReference type="Pfam" id="PF16278">
    <property type="entry name" value="zf-C2HE"/>
    <property type="match status" value="1"/>
</dbReference>
<dbReference type="InterPro" id="IPR032566">
    <property type="entry name" value="Znf-C2HE"/>
</dbReference>
<comment type="subcellular location">
    <subcellularLocation>
        <location evidence="1">Nucleus</location>
    </subcellularLocation>
</comment>
<proteinExistence type="predicted"/>
<dbReference type="PANTHER" id="PTHR12486:SF4">
    <property type="entry name" value="APRATAXIN"/>
    <property type="match status" value="1"/>
</dbReference>
<evidence type="ECO:0000256" key="7">
    <source>
        <dbReference type="PROSITE-ProRule" id="PRU00464"/>
    </source>
</evidence>
<dbReference type="PROSITE" id="PS00892">
    <property type="entry name" value="HIT_1"/>
    <property type="match status" value="1"/>
</dbReference>
<dbReference type="Pfam" id="PF01230">
    <property type="entry name" value="HIT"/>
    <property type="match status" value="1"/>
</dbReference>